<comment type="function">
    <text evidence="13">Dual chitinase/transglycosylase that plays a role in cell wall architecture. Chitinase and transglycosylase activities are coupled. Required for the polysaccharide cross-linking at the septa and the cell wall. More specifically, transfers chitin to 1,6-beta-glucan in the cell wall.</text>
</comment>
<feature type="transmembrane region" description="Helical" evidence="15">
    <location>
        <begin position="412"/>
        <end position="433"/>
    </location>
</feature>
<dbReference type="PROSITE" id="PS51762">
    <property type="entry name" value="GH16_2"/>
    <property type="match status" value="1"/>
</dbReference>
<reference evidence="17 18" key="1">
    <citation type="submission" date="2019-06" db="EMBL/GenBank/DDBJ databases">
        <title>Draft genome sequence of the filamentous fungus Phialemoniopsis curvata isolated from diesel fuel.</title>
        <authorList>
            <person name="Varaljay V.A."/>
            <person name="Lyon W.J."/>
            <person name="Crouch A.L."/>
            <person name="Drake C.E."/>
            <person name="Hollomon J.M."/>
            <person name="Nadeau L.J."/>
            <person name="Nunn H.S."/>
            <person name="Stevenson B.S."/>
            <person name="Bojanowski C.L."/>
            <person name="Crookes-Goodson W.J."/>
        </authorList>
    </citation>
    <scope>NUCLEOTIDE SEQUENCE [LARGE SCALE GENOMIC DNA]</scope>
    <source>
        <strain evidence="17 18">D216</strain>
    </source>
</reference>
<evidence type="ECO:0000256" key="11">
    <source>
        <dbReference type="ARBA" id="ARBA00023316"/>
    </source>
</evidence>
<keyword evidence="15" id="KW-1133">Transmembrane helix</keyword>
<feature type="region of interest" description="Disordered" evidence="14">
    <location>
        <begin position="249"/>
        <end position="270"/>
    </location>
</feature>
<dbReference type="GO" id="GO:0016020">
    <property type="term" value="C:membrane"/>
    <property type="evidence" value="ECO:0007669"/>
    <property type="project" value="UniProtKB-SubCell"/>
</dbReference>
<evidence type="ECO:0000256" key="4">
    <source>
        <dbReference type="ARBA" id="ARBA00022676"/>
    </source>
</evidence>
<evidence type="ECO:0000256" key="7">
    <source>
        <dbReference type="ARBA" id="ARBA00022801"/>
    </source>
</evidence>
<sequence length="434" mass="43750">MTINVDFTKGEVNSFVPSGGAPTYGPDGVSFTVARPGDAPQLASVFYIMFGRVEMTMKCAPGAGIVSSLVLQSDDLDEVDIEWLGADAGEMQTNYFGKGQTGSYNRGQFNPAPNNQAQFTKYTIDWTADRIVWSVGETVVRELKFADAQGQYPQTPMQVKFGAWSGGDPSNPPGTIDWARGPTDYSKGPFSMTVKSVVVSDYSTGKQYKYGDQSGTWQSIVAVDGQVNGNKGKAAQQTVTATAAAATSLSPSVPAGGIGRGGGSATTTTQTGWPWVATASSGANSIPSGWVMTPSGKIVPASSTVDLPTPPSSQGPSPSASSQPGSGAGSGAGSGGQGGQVTVTAFDGKGFPTTMTVPAGWTTLPKSYDGKGFLVAPPAATAAPPMPDAGVGGLAVKADAKSGSSSAAAAAAAARVSGLALAAAAGVLGLYILV</sequence>
<keyword evidence="7" id="KW-0378">Hydrolase</keyword>
<evidence type="ECO:0000313" key="18">
    <source>
        <dbReference type="Proteomes" id="UP000319257"/>
    </source>
</evidence>
<dbReference type="Proteomes" id="UP000319257">
    <property type="component" value="Unassembled WGS sequence"/>
</dbReference>
<keyword evidence="8 15" id="KW-0472">Membrane</keyword>
<dbReference type="GO" id="GO:0031505">
    <property type="term" value="P:fungal-type cell wall organization"/>
    <property type="evidence" value="ECO:0007669"/>
    <property type="project" value="TreeGrafter"/>
</dbReference>
<dbReference type="GO" id="GO:0016757">
    <property type="term" value="F:glycosyltransferase activity"/>
    <property type="evidence" value="ECO:0007669"/>
    <property type="project" value="UniProtKB-KW"/>
</dbReference>
<dbReference type="SUPFAM" id="SSF49899">
    <property type="entry name" value="Concanavalin A-like lectins/glucanases"/>
    <property type="match status" value="1"/>
</dbReference>
<feature type="compositionally biased region" description="Low complexity" evidence="14">
    <location>
        <begin position="314"/>
        <end position="325"/>
    </location>
</feature>
<dbReference type="InParanoid" id="A0A507AXB5"/>
<dbReference type="GO" id="GO:0005975">
    <property type="term" value="P:carbohydrate metabolic process"/>
    <property type="evidence" value="ECO:0007669"/>
    <property type="project" value="InterPro"/>
</dbReference>
<feature type="compositionally biased region" description="Gly residues" evidence="14">
    <location>
        <begin position="326"/>
        <end position="339"/>
    </location>
</feature>
<name>A0A507AXB5_9PEZI</name>
<keyword evidence="4" id="KW-0328">Glycosyltransferase</keyword>
<dbReference type="EC" id="3.2.1.14" evidence="3"/>
<dbReference type="FunFam" id="2.60.120.200:FF:000152">
    <property type="entry name" value="Cell wall glucanase"/>
    <property type="match status" value="1"/>
</dbReference>
<evidence type="ECO:0000259" key="16">
    <source>
        <dbReference type="PROSITE" id="PS51762"/>
    </source>
</evidence>
<evidence type="ECO:0000256" key="10">
    <source>
        <dbReference type="ARBA" id="ARBA00023295"/>
    </source>
</evidence>
<dbReference type="OrthoDB" id="4781at2759"/>
<keyword evidence="15" id="KW-0812">Transmembrane</keyword>
<dbReference type="AlphaFoldDB" id="A0A507AXB5"/>
<keyword evidence="10" id="KW-0326">Glycosidase</keyword>
<feature type="region of interest" description="Disordered" evidence="14">
    <location>
        <begin position="297"/>
        <end position="345"/>
    </location>
</feature>
<dbReference type="Gene3D" id="2.60.120.200">
    <property type="match status" value="1"/>
</dbReference>
<keyword evidence="5" id="KW-0808">Transferase</keyword>
<proteinExistence type="inferred from homology"/>
<gene>
    <name evidence="17" type="ORF">E0L32_009634</name>
</gene>
<dbReference type="PANTHER" id="PTHR10963">
    <property type="entry name" value="GLYCOSYL HYDROLASE-RELATED"/>
    <property type="match status" value="1"/>
</dbReference>
<accession>A0A507AXB5</accession>
<comment type="similarity">
    <text evidence="12">Belongs to the glycosyl hydrolase 16 family. CRH1 subfamily.</text>
</comment>
<evidence type="ECO:0000256" key="6">
    <source>
        <dbReference type="ARBA" id="ARBA00022729"/>
    </source>
</evidence>
<evidence type="ECO:0000256" key="12">
    <source>
        <dbReference type="ARBA" id="ARBA00038074"/>
    </source>
</evidence>
<comment type="subcellular location">
    <subcellularLocation>
        <location evidence="2">Membrane</location>
    </subcellularLocation>
</comment>
<dbReference type="STRING" id="1093900.A0A507AXB5"/>
<evidence type="ECO:0000256" key="2">
    <source>
        <dbReference type="ARBA" id="ARBA00004370"/>
    </source>
</evidence>
<keyword evidence="11" id="KW-0961">Cell wall biogenesis/degradation</keyword>
<protein>
    <recommendedName>
        <fullName evidence="3">chitinase</fullName>
        <ecNumber evidence="3">3.2.1.14</ecNumber>
    </recommendedName>
</protein>
<keyword evidence="9" id="KW-0325">Glycoprotein</keyword>
<dbReference type="GeneID" id="41977081"/>
<feature type="domain" description="GH16" evidence="16">
    <location>
        <begin position="1"/>
        <end position="187"/>
    </location>
</feature>
<comment type="caution">
    <text evidence="17">The sequence shown here is derived from an EMBL/GenBank/DDBJ whole genome shotgun (WGS) entry which is preliminary data.</text>
</comment>
<organism evidence="17 18">
    <name type="scientific">Thyridium curvatum</name>
    <dbReference type="NCBI Taxonomy" id="1093900"/>
    <lineage>
        <taxon>Eukaryota</taxon>
        <taxon>Fungi</taxon>
        <taxon>Dikarya</taxon>
        <taxon>Ascomycota</taxon>
        <taxon>Pezizomycotina</taxon>
        <taxon>Sordariomycetes</taxon>
        <taxon>Sordariomycetidae</taxon>
        <taxon>Thyridiales</taxon>
        <taxon>Thyridiaceae</taxon>
        <taxon>Thyridium</taxon>
    </lineage>
</organism>
<dbReference type="RefSeq" id="XP_030990641.1">
    <property type="nucleotide sequence ID" value="XM_031144620.1"/>
</dbReference>
<comment type="catalytic activity">
    <reaction evidence="1">
        <text>Random endo-hydrolysis of N-acetyl-beta-D-glucosaminide (1-&gt;4)-beta-linkages in chitin and chitodextrins.</text>
        <dbReference type="EC" id="3.2.1.14"/>
    </reaction>
</comment>
<evidence type="ECO:0000256" key="5">
    <source>
        <dbReference type="ARBA" id="ARBA00022679"/>
    </source>
</evidence>
<evidence type="ECO:0000256" key="3">
    <source>
        <dbReference type="ARBA" id="ARBA00012729"/>
    </source>
</evidence>
<dbReference type="EMBL" id="SKBQ01000071">
    <property type="protein sequence ID" value="TPX08930.1"/>
    <property type="molecule type" value="Genomic_DNA"/>
</dbReference>
<evidence type="ECO:0000256" key="1">
    <source>
        <dbReference type="ARBA" id="ARBA00000822"/>
    </source>
</evidence>
<dbReference type="InterPro" id="IPR000757">
    <property type="entry name" value="Beta-glucanase-like"/>
</dbReference>
<evidence type="ECO:0000256" key="13">
    <source>
        <dbReference type="ARBA" id="ARBA00093308"/>
    </source>
</evidence>
<dbReference type="GO" id="GO:0008843">
    <property type="term" value="F:endochitinase activity"/>
    <property type="evidence" value="ECO:0007669"/>
    <property type="project" value="UniProtKB-EC"/>
</dbReference>
<evidence type="ECO:0000256" key="14">
    <source>
        <dbReference type="SAM" id="MobiDB-lite"/>
    </source>
</evidence>
<evidence type="ECO:0000256" key="15">
    <source>
        <dbReference type="SAM" id="Phobius"/>
    </source>
</evidence>
<dbReference type="PANTHER" id="PTHR10963:SF68">
    <property type="entry name" value="GLYCOSIDASE CRH1-RELATED"/>
    <property type="match status" value="1"/>
</dbReference>
<evidence type="ECO:0000256" key="8">
    <source>
        <dbReference type="ARBA" id="ARBA00023136"/>
    </source>
</evidence>
<keyword evidence="6" id="KW-0732">Signal</keyword>
<evidence type="ECO:0000256" key="9">
    <source>
        <dbReference type="ARBA" id="ARBA00023180"/>
    </source>
</evidence>
<dbReference type="InterPro" id="IPR050546">
    <property type="entry name" value="Glycosyl_Hydrlase_16"/>
</dbReference>
<dbReference type="GO" id="GO:0009277">
    <property type="term" value="C:fungal-type cell wall"/>
    <property type="evidence" value="ECO:0007669"/>
    <property type="project" value="TreeGrafter"/>
</dbReference>
<evidence type="ECO:0000313" key="17">
    <source>
        <dbReference type="EMBL" id="TPX08930.1"/>
    </source>
</evidence>
<keyword evidence="18" id="KW-1185">Reference proteome</keyword>
<dbReference type="CDD" id="cd02183">
    <property type="entry name" value="GH16_fungal_CRH1_transglycosylase"/>
    <property type="match status" value="1"/>
</dbReference>
<dbReference type="Pfam" id="PF00722">
    <property type="entry name" value="Glyco_hydro_16"/>
    <property type="match status" value="1"/>
</dbReference>
<dbReference type="InterPro" id="IPR013320">
    <property type="entry name" value="ConA-like_dom_sf"/>
</dbReference>